<sequence length="360" mass="39551">MTLSAVTILVLSLIAAVVVAIGVWAYSTANRLDRLHVRSDLSWQALDAALARRAVVVRSIAASIPVPEGRALALLADTAERADRDRREEAENALSAALARLETGRLRPQLVAELADAEARVLIARRFHNDAVRDTLALRTRRPVRWLHLGGTAPLPTYFEIAERAGAVATAPPAVPGTSPSSGTATAPAARTTPVPDRARTSARVVVLDEDGRVLLLRGHDPTVPERHFWFTIGGAVEPGEDLATAALRELAEETGLRVERDLLCGPMWRRVAVFPFNGEVLHSEELFFAVRVPSFEPAADGFTDLERSMRLEHRWFDDDELQTLVRSGNPVYPNDLPELLDEARQVATRRLEPEIRAIH</sequence>
<dbReference type="SUPFAM" id="SSF140478">
    <property type="entry name" value="LemA-like"/>
    <property type="match status" value="1"/>
</dbReference>
<keyword evidence="2" id="KW-0378">Hydrolase</keyword>
<organism evidence="6 7">
    <name type="scientific">Rhodococcus pyridinivorans KG-16</name>
    <dbReference type="NCBI Taxonomy" id="1441730"/>
    <lineage>
        <taxon>Bacteria</taxon>
        <taxon>Bacillati</taxon>
        <taxon>Actinomycetota</taxon>
        <taxon>Actinomycetes</taxon>
        <taxon>Mycobacteriales</taxon>
        <taxon>Nocardiaceae</taxon>
        <taxon>Rhodococcus</taxon>
    </lineage>
</organism>
<protein>
    <submittedName>
        <fullName evidence="6">Exopolyphosphatase</fullName>
    </submittedName>
</protein>
<comment type="cofactor">
    <cofactor evidence="1">
        <name>Mg(2+)</name>
        <dbReference type="ChEBI" id="CHEBI:18420"/>
    </cofactor>
</comment>
<dbReference type="PATRIC" id="fig|1441730.3.peg.3876"/>
<reference evidence="7" key="1">
    <citation type="submission" date="2015-01" db="EMBL/GenBank/DDBJ databases">
        <title>Draft genome sequence of Rhodococcus pyridinivorans strain KG-16, a hydrocarbon-degrading bacterium.</title>
        <authorList>
            <person name="Aggarwal R.K."/>
            <person name="Dawar C."/>
        </authorList>
    </citation>
    <scope>NUCLEOTIDE SEQUENCE [LARGE SCALE GENOMIC DNA]</scope>
    <source>
        <strain evidence="7">KG-16</strain>
    </source>
</reference>
<accession>A0A0V9UGJ7</accession>
<gene>
    <name evidence="6" type="ORF">Z045_18575</name>
</gene>
<dbReference type="Proteomes" id="UP000053060">
    <property type="component" value="Unassembled WGS sequence"/>
</dbReference>
<evidence type="ECO:0000256" key="4">
    <source>
        <dbReference type="SAM" id="MobiDB-lite"/>
    </source>
</evidence>
<evidence type="ECO:0000256" key="2">
    <source>
        <dbReference type="ARBA" id="ARBA00022801"/>
    </source>
</evidence>
<name>A0A0V9UGJ7_9NOCA</name>
<comment type="caution">
    <text evidence="6">The sequence shown here is derived from an EMBL/GenBank/DDBJ whole genome shotgun (WGS) entry which is preliminary data.</text>
</comment>
<keyword evidence="3" id="KW-0460">Magnesium</keyword>
<dbReference type="PROSITE" id="PS00893">
    <property type="entry name" value="NUDIX_BOX"/>
    <property type="match status" value="1"/>
</dbReference>
<dbReference type="Pfam" id="PF00293">
    <property type="entry name" value="NUDIX"/>
    <property type="match status" value="1"/>
</dbReference>
<dbReference type="InterPro" id="IPR020084">
    <property type="entry name" value="NUDIX_hydrolase_CS"/>
</dbReference>
<dbReference type="SUPFAM" id="SSF55811">
    <property type="entry name" value="Nudix"/>
    <property type="match status" value="1"/>
</dbReference>
<evidence type="ECO:0000259" key="5">
    <source>
        <dbReference type="PROSITE" id="PS51462"/>
    </source>
</evidence>
<feature type="region of interest" description="Disordered" evidence="4">
    <location>
        <begin position="170"/>
        <end position="198"/>
    </location>
</feature>
<dbReference type="CDD" id="cd04685">
    <property type="entry name" value="NUDIX_Hydrolase"/>
    <property type="match status" value="1"/>
</dbReference>
<dbReference type="InterPro" id="IPR000086">
    <property type="entry name" value="NUDIX_hydrolase_dom"/>
</dbReference>
<dbReference type="InterPro" id="IPR023353">
    <property type="entry name" value="LemA-like_dom_sf"/>
</dbReference>
<dbReference type="EMBL" id="AZXY01000010">
    <property type="protein sequence ID" value="KSZ57129.1"/>
    <property type="molecule type" value="Genomic_DNA"/>
</dbReference>
<dbReference type="PROSITE" id="PS51462">
    <property type="entry name" value="NUDIX"/>
    <property type="match status" value="1"/>
</dbReference>
<dbReference type="Gene3D" id="3.90.79.10">
    <property type="entry name" value="Nucleoside Triphosphate Pyrophosphohydrolase"/>
    <property type="match status" value="1"/>
</dbReference>
<evidence type="ECO:0000313" key="6">
    <source>
        <dbReference type="EMBL" id="KSZ57129.1"/>
    </source>
</evidence>
<dbReference type="PANTHER" id="PTHR43046:SF12">
    <property type="entry name" value="GDP-MANNOSE MANNOSYL HYDROLASE"/>
    <property type="match status" value="1"/>
</dbReference>
<evidence type="ECO:0000313" key="7">
    <source>
        <dbReference type="Proteomes" id="UP000053060"/>
    </source>
</evidence>
<dbReference type="RefSeq" id="WP_060653174.1">
    <property type="nucleotide sequence ID" value="NZ_AZXY01000010.1"/>
</dbReference>
<feature type="compositionally biased region" description="Low complexity" evidence="4">
    <location>
        <begin position="170"/>
        <end position="196"/>
    </location>
</feature>
<evidence type="ECO:0000256" key="1">
    <source>
        <dbReference type="ARBA" id="ARBA00001946"/>
    </source>
</evidence>
<feature type="domain" description="Nudix hydrolase" evidence="5">
    <location>
        <begin position="198"/>
        <end position="339"/>
    </location>
</feature>
<reference evidence="6 7" key="2">
    <citation type="journal article" date="2016" name="Genome Announc.">
        <title>Draft Genome Sequence of a Versatile Hydrocarbon-Degrading Bacterium, Rhodococcus pyridinivorans Strain KG-16, Collected from Oil Fields in India.</title>
        <authorList>
            <person name="Aggarwal R.K."/>
            <person name="Dawar C."/>
            <person name="Phanindranath R."/>
            <person name="Mutnuri L."/>
            <person name="Dayal A.M."/>
        </authorList>
    </citation>
    <scope>NUCLEOTIDE SEQUENCE [LARGE SCALE GENOMIC DNA]</scope>
    <source>
        <strain evidence="6 7">KG-16</strain>
    </source>
</reference>
<dbReference type="PANTHER" id="PTHR43046">
    <property type="entry name" value="GDP-MANNOSE MANNOSYL HYDROLASE"/>
    <property type="match status" value="1"/>
</dbReference>
<proteinExistence type="predicted"/>
<dbReference type="InterPro" id="IPR015797">
    <property type="entry name" value="NUDIX_hydrolase-like_dom_sf"/>
</dbReference>
<dbReference type="AlphaFoldDB" id="A0A0V9UGJ7"/>
<evidence type="ECO:0000256" key="3">
    <source>
        <dbReference type="ARBA" id="ARBA00022842"/>
    </source>
</evidence>
<dbReference type="GO" id="GO:0016787">
    <property type="term" value="F:hydrolase activity"/>
    <property type="evidence" value="ECO:0007669"/>
    <property type="project" value="UniProtKB-KW"/>
</dbReference>